<sequence length="291" mass="32913">MNFIRPSKQLLRGQSPFRVTNRCQIRQWHPRSTQRRFASSEPLTYRPRSKIRPFMWALVFGCTGFLVGKSMALAVKLFDSIERDSEEDILLLKAIVLAADGIPFVQEMLKHEGDVEWDWNEISLYPQEGDTVINQTLRGSMGLVTPRAFWNEKEKELVMAVYYGGALCGWPGIAHGGCTATVLLEGMGRALNCLTGGRQSIRPPEPSELSLTYLKPVHAQNYYLLKAKLKAPEESIEPQTNISADKDLTKKLHHERSGIISQLNIKYNVECVLEDLKGHQCMKAKGVWNVL</sequence>
<keyword evidence="3" id="KW-1185">Reference proteome</keyword>
<dbReference type="VEuPathDB" id="FungiDB:PV09_00356"/>
<dbReference type="Proteomes" id="UP000053259">
    <property type="component" value="Unassembled WGS sequence"/>
</dbReference>
<gene>
    <name evidence="2" type="ORF">PV09_00356</name>
</gene>
<dbReference type="OrthoDB" id="506431at2759"/>
<dbReference type="InParanoid" id="A0A0D1Z928"/>
<accession>A0A0D1Z928</accession>
<keyword evidence="1" id="KW-1133">Transmembrane helix</keyword>
<dbReference type="SUPFAM" id="SSF54637">
    <property type="entry name" value="Thioesterase/thiol ester dehydrase-isomerase"/>
    <property type="match status" value="1"/>
</dbReference>
<dbReference type="AlphaFoldDB" id="A0A0D1Z928"/>
<dbReference type="HOGENOM" id="CLU_052827_0_2_1"/>
<evidence type="ECO:0000313" key="2">
    <source>
        <dbReference type="EMBL" id="KIW09477.1"/>
    </source>
</evidence>
<dbReference type="InterPro" id="IPR029069">
    <property type="entry name" value="HotDog_dom_sf"/>
</dbReference>
<organism evidence="2 3">
    <name type="scientific">Verruconis gallopava</name>
    <dbReference type="NCBI Taxonomy" id="253628"/>
    <lineage>
        <taxon>Eukaryota</taxon>
        <taxon>Fungi</taxon>
        <taxon>Dikarya</taxon>
        <taxon>Ascomycota</taxon>
        <taxon>Pezizomycotina</taxon>
        <taxon>Dothideomycetes</taxon>
        <taxon>Pleosporomycetidae</taxon>
        <taxon>Venturiales</taxon>
        <taxon>Sympoventuriaceae</taxon>
        <taxon>Verruconis</taxon>
    </lineage>
</organism>
<evidence type="ECO:0008006" key="4">
    <source>
        <dbReference type="Google" id="ProtNLM"/>
    </source>
</evidence>
<dbReference type="InterPro" id="IPR052061">
    <property type="entry name" value="PTE-AB_protein"/>
</dbReference>
<dbReference type="PANTHER" id="PTHR47260:SF1">
    <property type="entry name" value="UPF0644 PROTEIN PB2B4.06"/>
    <property type="match status" value="1"/>
</dbReference>
<dbReference type="PANTHER" id="PTHR47260">
    <property type="entry name" value="UPF0644 PROTEIN PB2B4.06"/>
    <property type="match status" value="1"/>
</dbReference>
<name>A0A0D1Z928_9PEZI</name>
<dbReference type="RefSeq" id="XP_016219346.1">
    <property type="nucleotide sequence ID" value="XM_016353089.1"/>
</dbReference>
<dbReference type="Gene3D" id="3.10.129.10">
    <property type="entry name" value="Hotdog Thioesterase"/>
    <property type="match status" value="1"/>
</dbReference>
<proteinExistence type="predicted"/>
<protein>
    <recommendedName>
        <fullName evidence="4">Thioesterase domain-containing protein</fullName>
    </recommendedName>
</protein>
<dbReference type="FunCoup" id="A0A0D1Z928">
    <property type="interactions" value="72"/>
</dbReference>
<keyword evidence="1" id="KW-0472">Membrane</keyword>
<dbReference type="EMBL" id="KN847529">
    <property type="protein sequence ID" value="KIW09477.1"/>
    <property type="molecule type" value="Genomic_DNA"/>
</dbReference>
<evidence type="ECO:0000256" key="1">
    <source>
        <dbReference type="SAM" id="Phobius"/>
    </source>
</evidence>
<reference evidence="2 3" key="1">
    <citation type="submission" date="2015-01" db="EMBL/GenBank/DDBJ databases">
        <title>The Genome Sequence of Ochroconis gallopava CBS43764.</title>
        <authorList>
            <consortium name="The Broad Institute Genomics Platform"/>
            <person name="Cuomo C."/>
            <person name="de Hoog S."/>
            <person name="Gorbushina A."/>
            <person name="Stielow B."/>
            <person name="Teixiera M."/>
            <person name="Abouelleil A."/>
            <person name="Chapman S.B."/>
            <person name="Priest M."/>
            <person name="Young S.K."/>
            <person name="Wortman J."/>
            <person name="Nusbaum C."/>
            <person name="Birren B."/>
        </authorList>
    </citation>
    <scope>NUCLEOTIDE SEQUENCE [LARGE SCALE GENOMIC DNA]</scope>
    <source>
        <strain evidence="2 3">CBS 43764</strain>
    </source>
</reference>
<evidence type="ECO:0000313" key="3">
    <source>
        <dbReference type="Proteomes" id="UP000053259"/>
    </source>
</evidence>
<feature type="transmembrane region" description="Helical" evidence="1">
    <location>
        <begin position="54"/>
        <end position="75"/>
    </location>
</feature>
<dbReference type="GeneID" id="27308329"/>
<keyword evidence="1" id="KW-0812">Transmembrane</keyword>